<dbReference type="EMBL" id="CP132976">
    <property type="protein sequence ID" value="WMD23060.1"/>
    <property type="molecule type" value="Genomic_DNA"/>
</dbReference>
<protein>
    <recommendedName>
        <fullName evidence="3">WYL domain-containing protein</fullName>
    </recommendedName>
</protein>
<proteinExistence type="predicted"/>
<dbReference type="PROSITE" id="PS52050">
    <property type="entry name" value="WYL"/>
    <property type="match status" value="1"/>
</dbReference>
<evidence type="ECO:0000313" key="1">
    <source>
        <dbReference type="EMBL" id="WMD23060.1"/>
    </source>
</evidence>
<gene>
    <name evidence="1" type="ORF">RAS12_12000</name>
</gene>
<evidence type="ECO:0008006" key="3">
    <source>
        <dbReference type="Google" id="ProtNLM"/>
    </source>
</evidence>
<name>A0ABY9M7V5_9BURK</name>
<accession>A0ABY9M7V5</accession>
<dbReference type="RefSeq" id="WP_306948672.1">
    <property type="nucleotide sequence ID" value="NZ_CP132976.1"/>
</dbReference>
<keyword evidence="2" id="KW-1185">Reference proteome</keyword>
<evidence type="ECO:0000313" key="2">
    <source>
        <dbReference type="Proteomes" id="UP001234798"/>
    </source>
</evidence>
<organism evidence="1 2">
    <name type="scientific">Achromobacter seleniivolatilans</name>
    <dbReference type="NCBI Taxonomy" id="3047478"/>
    <lineage>
        <taxon>Bacteria</taxon>
        <taxon>Pseudomonadati</taxon>
        <taxon>Pseudomonadota</taxon>
        <taxon>Betaproteobacteria</taxon>
        <taxon>Burkholderiales</taxon>
        <taxon>Alcaligenaceae</taxon>
        <taxon>Achromobacter</taxon>
    </lineage>
</organism>
<sequence>MRWDVLIRDAIRDRRVLEIWYDGTGPRLIEPHRYGVSTAGSLVLRAWQQSNARKPLDRPAFRLFDVGKVAQAVETQKTFPGPRQGYGPTDETMQRIYAQL</sequence>
<reference evidence="1 2" key="1">
    <citation type="submission" date="2023-08" db="EMBL/GenBank/DDBJ databases">
        <title>Achromobacter seleniivolatilans sp. nov., isolated from seleniferous soil.</title>
        <authorList>
            <person name="Zhang S."/>
            <person name="Li K."/>
            <person name="Peng J."/>
            <person name="Zhao Q."/>
            <person name="Wang H."/>
            <person name="Guo Y."/>
        </authorList>
    </citation>
    <scope>NUCLEOTIDE SEQUENCE [LARGE SCALE GENOMIC DNA]</scope>
    <source>
        <strain evidence="1 2">R39</strain>
    </source>
</reference>
<dbReference type="Proteomes" id="UP001234798">
    <property type="component" value="Chromosome"/>
</dbReference>